<reference evidence="2 3" key="1">
    <citation type="submission" date="2024-04" db="EMBL/GenBank/DDBJ databases">
        <authorList>
            <consortium name="Genoscope - CEA"/>
            <person name="William W."/>
        </authorList>
    </citation>
    <scope>NUCLEOTIDE SEQUENCE [LARGE SCALE GENOMIC DNA]</scope>
</reference>
<keyword evidence="3" id="KW-1185">Reference proteome</keyword>
<feature type="region of interest" description="Disordered" evidence="1">
    <location>
        <begin position="1"/>
        <end position="103"/>
    </location>
</feature>
<dbReference type="AlphaFoldDB" id="A0AAV2I021"/>
<sequence length="103" mass="11385">PGRGSPVESGRLTPSKRSVSLSITNFLKRVSPHFRRKRSKERSNKSRSADGSAQSLANTPSDPDTDRDSPTDALTDKPKRPGKFSRSQVRQSFMKLVGRSNSK</sequence>
<feature type="compositionally biased region" description="Basic residues" evidence="1">
    <location>
        <begin position="30"/>
        <end position="40"/>
    </location>
</feature>
<dbReference type="Proteomes" id="UP001497497">
    <property type="component" value="Unassembled WGS sequence"/>
</dbReference>
<accession>A0AAV2I021</accession>
<evidence type="ECO:0000313" key="3">
    <source>
        <dbReference type="Proteomes" id="UP001497497"/>
    </source>
</evidence>
<evidence type="ECO:0000313" key="2">
    <source>
        <dbReference type="EMBL" id="CAL1538393.1"/>
    </source>
</evidence>
<feature type="non-terminal residue" evidence="2">
    <location>
        <position position="1"/>
    </location>
</feature>
<proteinExistence type="predicted"/>
<feature type="compositionally biased region" description="Basic and acidic residues" evidence="1">
    <location>
        <begin position="64"/>
        <end position="79"/>
    </location>
</feature>
<feature type="compositionally biased region" description="Polar residues" evidence="1">
    <location>
        <begin position="49"/>
        <end position="58"/>
    </location>
</feature>
<gene>
    <name evidence="2" type="ORF">GSLYS_00012214001</name>
</gene>
<dbReference type="EMBL" id="CAXITT010000297">
    <property type="protein sequence ID" value="CAL1538393.1"/>
    <property type="molecule type" value="Genomic_DNA"/>
</dbReference>
<protein>
    <recommendedName>
        <fullName evidence="4">Myelin basic protein</fullName>
    </recommendedName>
</protein>
<evidence type="ECO:0000256" key="1">
    <source>
        <dbReference type="SAM" id="MobiDB-lite"/>
    </source>
</evidence>
<organism evidence="2 3">
    <name type="scientific">Lymnaea stagnalis</name>
    <name type="common">Great pond snail</name>
    <name type="synonym">Helix stagnalis</name>
    <dbReference type="NCBI Taxonomy" id="6523"/>
    <lineage>
        <taxon>Eukaryota</taxon>
        <taxon>Metazoa</taxon>
        <taxon>Spiralia</taxon>
        <taxon>Lophotrochozoa</taxon>
        <taxon>Mollusca</taxon>
        <taxon>Gastropoda</taxon>
        <taxon>Heterobranchia</taxon>
        <taxon>Euthyneura</taxon>
        <taxon>Panpulmonata</taxon>
        <taxon>Hygrophila</taxon>
        <taxon>Lymnaeoidea</taxon>
        <taxon>Lymnaeidae</taxon>
        <taxon>Lymnaea</taxon>
    </lineage>
</organism>
<name>A0AAV2I021_LYMST</name>
<comment type="caution">
    <text evidence="2">The sequence shown here is derived from an EMBL/GenBank/DDBJ whole genome shotgun (WGS) entry which is preliminary data.</text>
</comment>
<evidence type="ECO:0008006" key="4">
    <source>
        <dbReference type="Google" id="ProtNLM"/>
    </source>
</evidence>
<feature type="compositionally biased region" description="Polar residues" evidence="1">
    <location>
        <begin position="15"/>
        <end position="25"/>
    </location>
</feature>